<protein>
    <recommendedName>
        <fullName evidence="3">Lipoprotein</fullName>
    </recommendedName>
</protein>
<dbReference type="PROSITE" id="PS51257">
    <property type="entry name" value="PROKAR_LIPOPROTEIN"/>
    <property type="match status" value="1"/>
</dbReference>
<reference evidence="1 2" key="1">
    <citation type="submission" date="2015-04" db="EMBL/GenBank/DDBJ databases">
        <title>Whole genome shotgun sequence of Flavihumibacter petaseus NBRC 106054.</title>
        <authorList>
            <person name="Miyazawa S."/>
            <person name="Hosoyama A."/>
            <person name="Hashimoto M."/>
            <person name="Noguchi M."/>
            <person name="Tsuchikane K."/>
            <person name="Ohji S."/>
            <person name="Yamazoe A."/>
            <person name="Ichikawa N."/>
            <person name="Kimura A."/>
            <person name="Fujita N."/>
        </authorList>
    </citation>
    <scope>NUCLEOTIDE SEQUENCE [LARGE SCALE GENOMIC DNA]</scope>
    <source>
        <strain evidence="1 2">NBRC 106054</strain>
    </source>
</reference>
<evidence type="ECO:0008006" key="3">
    <source>
        <dbReference type="Google" id="ProtNLM"/>
    </source>
</evidence>
<gene>
    <name evidence="1" type="ORF">FPE01S_03_07670</name>
</gene>
<dbReference type="RefSeq" id="WP_046370596.1">
    <property type="nucleotide sequence ID" value="NZ_BBWV01000003.1"/>
</dbReference>
<name>A0A0E9N4K3_9BACT</name>
<keyword evidence="2" id="KW-1185">Reference proteome</keyword>
<dbReference type="AlphaFoldDB" id="A0A0E9N4K3"/>
<organism evidence="1 2">
    <name type="scientific">Flavihumibacter petaseus NBRC 106054</name>
    <dbReference type="NCBI Taxonomy" id="1220578"/>
    <lineage>
        <taxon>Bacteria</taxon>
        <taxon>Pseudomonadati</taxon>
        <taxon>Bacteroidota</taxon>
        <taxon>Chitinophagia</taxon>
        <taxon>Chitinophagales</taxon>
        <taxon>Chitinophagaceae</taxon>
        <taxon>Flavihumibacter</taxon>
    </lineage>
</organism>
<dbReference type="Proteomes" id="UP000033121">
    <property type="component" value="Unassembled WGS sequence"/>
</dbReference>
<dbReference type="STRING" id="1220578.FPE01S_03_07670"/>
<evidence type="ECO:0000313" key="2">
    <source>
        <dbReference type="Proteomes" id="UP000033121"/>
    </source>
</evidence>
<proteinExistence type="predicted"/>
<dbReference type="OrthoDB" id="672808at2"/>
<comment type="caution">
    <text evidence="1">The sequence shown here is derived from an EMBL/GenBank/DDBJ whole genome shotgun (WGS) entry which is preliminary data.</text>
</comment>
<evidence type="ECO:0000313" key="1">
    <source>
        <dbReference type="EMBL" id="GAO44728.1"/>
    </source>
</evidence>
<dbReference type="EMBL" id="BBWV01000003">
    <property type="protein sequence ID" value="GAO44728.1"/>
    <property type="molecule type" value="Genomic_DNA"/>
</dbReference>
<sequence>MLKFVTLSIVLATSLSGCKEKPDKNSAPEQVLTLMTYFDSSRLAEFDTVSFTKNIPRGSNFWMVTDGETYSYTYQHSFPGSFFEDYTFPVADSMERIWISNHALFVKSFPLKVELPDKNLEMIMNGNGLIDISVSLYSMDCEEKAPLLYSAMDPKALFAETNPFGYFRKRSKTMDSLGVEDIGGPPSSMGNYITLQVKGQPGYFDYLPGKLVMKDSYRHYFDSVVATAKRINEHWIWRK</sequence>
<accession>A0A0E9N4K3</accession>